<feature type="domain" description="Pyridoxamine 5'-phosphate oxidase N-terminal" evidence="1">
    <location>
        <begin position="3"/>
        <end position="123"/>
    </location>
</feature>
<sequence length="140" mass="16134">MTTQELYEFIDRHDHAVLASVTPLHTPEAALVGIAVTPELELVFDASKNSRKYPNIRQNDQVALVIGWANETTVQYEGEVWEPSAEMVGRYKDVYFAKFPNGRKRESWPDIAYLVVTPRWIRYSDFNHDPAQIVELRLGK</sequence>
<dbReference type="Proteomes" id="UP001168540">
    <property type="component" value="Unassembled WGS sequence"/>
</dbReference>
<dbReference type="EC" id="1.4.3.5" evidence="2"/>
<protein>
    <submittedName>
        <fullName evidence="2">Pyridoxamine 5'-phosphate oxidase family protein</fullName>
        <ecNumber evidence="2">1.-.-.-</ecNumber>
        <ecNumber evidence="2">1.4.3.5</ecNumber>
    </submittedName>
</protein>
<organism evidence="2 3">
    <name type="scientific">Crenobacter oryzisoli</name>
    <dbReference type="NCBI Taxonomy" id="3056844"/>
    <lineage>
        <taxon>Bacteria</taxon>
        <taxon>Pseudomonadati</taxon>
        <taxon>Pseudomonadota</taxon>
        <taxon>Betaproteobacteria</taxon>
        <taxon>Neisseriales</taxon>
        <taxon>Neisseriaceae</taxon>
        <taxon>Crenobacter</taxon>
    </lineage>
</organism>
<dbReference type="EC" id="1.-.-.-" evidence="2"/>
<dbReference type="EMBL" id="JAUEDK010000014">
    <property type="protein sequence ID" value="MDN0075209.1"/>
    <property type="molecule type" value="Genomic_DNA"/>
</dbReference>
<reference evidence="2" key="1">
    <citation type="submission" date="2023-06" db="EMBL/GenBank/DDBJ databases">
        <authorList>
            <person name="Zhang S."/>
        </authorList>
    </citation>
    <scope>NUCLEOTIDE SEQUENCE</scope>
    <source>
        <strain evidence="2">SG2303</strain>
    </source>
</reference>
<evidence type="ECO:0000313" key="2">
    <source>
        <dbReference type="EMBL" id="MDN0075209.1"/>
    </source>
</evidence>
<proteinExistence type="predicted"/>
<dbReference type="InterPro" id="IPR011576">
    <property type="entry name" value="Pyridox_Oxase_N"/>
</dbReference>
<keyword evidence="2" id="KW-0560">Oxidoreductase</keyword>
<keyword evidence="3" id="KW-1185">Reference proteome</keyword>
<dbReference type="InterPro" id="IPR012349">
    <property type="entry name" value="Split_barrel_FMN-bd"/>
</dbReference>
<dbReference type="SUPFAM" id="SSF50475">
    <property type="entry name" value="FMN-binding split barrel"/>
    <property type="match status" value="1"/>
</dbReference>
<gene>
    <name evidence="2" type="ORF">QU481_09940</name>
</gene>
<comment type="caution">
    <text evidence="2">The sequence shown here is derived from an EMBL/GenBank/DDBJ whole genome shotgun (WGS) entry which is preliminary data.</text>
</comment>
<dbReference type="GO" id="GO:0004733">
    <property type="term" value="F:pyridoxamine phosphate oxidase activity"/>
    <property type="evidence" value="ECO:0007669"/>
    <property type="project" value="UniProtKB-EC"/>
</dbReference>
<evidence type="ECO:0000313" key="3">
    <source>
        <dbReference type="Proteomes" id="UP001168540"/>
    </source>
</evidence>
<dbReference type="Pfam" id="PF01243">
    <property type="entry name" value="PNPOx_N"/>
    <property type="match status" value="1"/>
</dbReference>
<name>A0ABT7XN42_9NEIS</name>
<evidence type="ECO:0000259" key="1">
    <source>
        <dbReference type="Pfam" id="PF01243"/>
    </source>
</evidence>
<dbReference type="RefSeq" id="WP_289829809.1">
    <property type="nucleotide sequence ID" value="NZ_JAUEDK010000014.1"/>
</dbReference>
<dbReference type="Gene3D" id="2.30.110.10">
    <property type="entry name" value="Electron Transport, Fmn-binding Protein, Chain A"/>
    <property type="match status" value="1"/>
</dbReference>
<accession>A0ABT7XN42</accession>